<evidence type="ECO:0000256" key="5">
    <source>
        <dbReference type="ARBA" id="ARBA00022475"/>
    </source>
</evidence>
<evidence type="ECO:0000256" key="1">
    <source>
        <dbReference type="ARBA" id="ARBA00004651"/>
    </source>
</evidence>
<feature type="transmembrane region" description="Helical" evidence="12">
    <location>
        <begin position="74"/>
        <end position="95"/>
    </location>
</feature>
<dbReference type="Proteomes" id="UP001320209">
    <property type="component" value="Chromosome"/>
</dbReference>
<evidence type="ECO:0000256" key="11">
    <source>
        <dbReference type="ARBA" id="ARBA00025182"/>
    </source>
</evidence>
<dbReference type="RefSeq" id="WP_236864824.1">
    <property type="nucleotide sequence ID" value="NZ_AP025225.1"/>
</dbReference>
<keyword evidence="14" id="KW-1185">Reference proteome</keyword>
<dbReference type="PRINTS" id="PR01651">
    <property type="entry name" value="SECGEXPORT"/>
</dbReference>
<keyword evidence="5 12" id="KW-1003">Cell membrane</keyword>
<organism evidence="13 14">
    <name type="scientific">Candidatus Hydrogenosomobacter endosymbioticus</name>
    <dbReference type="NCBI Taxonomy" id="2558174"/>
    <lineage>
        <taxon>Bacteria</taxon>
        <taxon>Pseudomonadati</taxon>
        <taxon>Pseudomonadota</taxon>
        <taxon>Alphaproteobacteria</taxon>
        <taxon>Holosporales</taxon>
        <taxon>Holosporaceae</taxon>
        <taxon>Candidatus Hydrogenosomobacter</taxon>
    </lineage>
</organism>
<proteinExistence type="inferred from homology"/>
<dbReference type="PANTHER" id="PTHR34182:SF1">
    <property type="entry name" value="PROTEIN-EXPORT MEMBRANE PROTEIN SECG"/>
    <property type="match status" value="1"/>
</dbReference>
<evidence type="ECO:0000256" key="10">
    <source>
        <dbReference type="ARBA" id="ARBA00023136"/>
    </source>
</evidence>
<evidence type="ECO:0000256" key="7">
    <source>
        <dbReference type="ARBA" id="ARBA00022927"/>
    </source>
</evidence>
<evidence type="ECO:0000256" key="2">
    <source>
        <dbReference type="ARBA" id="ARBA00008445"/>
    </source>
</evidence>
<evidence type="ECO:0000256" key="9">
    <source>
        <dbReference type="ARBA" id="ARBA00023010"/>
    </source>
</evidence>
<accession>A0ABN6L3F3</accession>
<keyword evidence="10 12" id="KW-0472">Membrane</keyword>
<gene>
    <name evidence="13" type="primary">secG</name>
    <name evidence="13" type="ORF">HYD_5780</name>
</gene>
<dbReference type="EMBL" id="AP025225">
    <property type="protein sequence ID" value="BDB96445.1"/>
    <property type="molecule type" value="Genomic_DNA"/>
</dbReference>
<keyword evidence="4 12" id="KW-0813">Transport</keyword>
<dbReference type="PANTHER" id="PTHR34182">
    <property type="entry name" value="PROTEIN-EXPORT MEMBRANE PROTEIN SECG"/>
    <property type="match status" value="1"/>
</dbReference>
<evidence type="ECO:0000313" key="14">
    <source>
        <dbReference type="Proteomes" id="UP001320209"/>
    </source>
</evidence>
<evidence type="ECO:0000256" key="6">
    <source>
        <dbReference type="ARBA" id="ARBA00022692"/>
    </source>
</evidence>
<evidence type="ECO:0000256" key="4">
    <source>
        <dbReference type="ARBA" id="ARBA00022448"/>
    </source>
</evidence>
<sequence length="123" mass="13487">MSSGARFTPKDNDVILTLSMMQSFAMRLLLLVFHIIVTLSMIGVILLQKAESMSAGLSSSSGGSMFSARGSKNFLTRTTSVLAAIFLATNFLLALSAKNQHVFSKDELKKEDSRNLEIKQKVR</sequence>
<keyword evidence="7 12" id="KW-0653">Protein transport</keyword>
<comment type="similarity">
    <text evidence="2 12">Belongs to the SecG family.</text>
</comment>
<keyword evidence="6 12" id="KW-0812">Transmembrane</keyword>
<evidence type="ECO:0000256" key="8">
    <source>
        <dbReference type="ARBA" id="ARBA00022989"/>
    </source>
</evidence>
<evidence type="ECO:0000256" key="12">
    <source>
        <dbReference type="RuleBase" id="RU365087"/>
    </source>
</evidence>
<evidence type="ECO:0000313" key="13">
    <source>
        <dbReference type="EMBL" id="BDB96445.1"/>
    </source>
</evidence>
<dbReference type="InterPro" id="IPR004692">
    <property type="entry name" value="SecG"/>
</dbReference>
<dbReference type="NCBIfam" id="TIGR00810">
    <property type="entry name" value="secG"/>
    <property type="match status" value="1"/>
</dbReference>
<feature type="transmembrane region" description="Helical" evidence="12">
    <location>
        <begin position="28"/>
        <end position="47"/>
    </location>
</feature>
<evidence type="ECO:0000256" key="3">
    <source>
        <dbReference type="ARBA" id="ARBA00017876"/>
    </source>
</evidence>
<reference evidence="13" key="1">
    <citation type="submission" date="2021-10" db="EMBL/GenBank/DDBJ databases">
        <title>Genome Sequence of The Candidatus Hydrogeosomobacter endosymbioticus, an Intracellular Bacterial Symbiont of the Anaerobic Ciliate GW7.</title>
        <authorList>
            <person name="Shiohama Y."/>
            <person name="Shinzato N."/>
        </authorList>
    </citation>
    <scope>NUCLEOTIDE SEQUENCE [LARGE SCALE GENOMIC DNA]</scope>
    <source>
        <strain evidence="13">200920</strain>
    </source>
</reference>
<keyword evidence="9 12" id="KW-0811">Translocation</keyword>
<name>A0ABN6L3F3_9PROT</name>
<keyword evidence="8 12" id="KW-1133">Transmembrane helix</keyword>
<comment type="function">
    <text evidence="11 12">Involved in protein export. Participates in an early event of protein translocation.</text>
</comment>
<protein>
    <recommendedName>
        <fullName evidence="3 12">Protein-export membrane protein SecG</fullName>
    </recommendedName>
</protein>
<dbReference type="Pfam" id="PF03840">
    <property type="entry name" value="SecG"/>
    <property type="match status" value="1"/>
</dbReference>
<comment type="subcellular location">
    <subcellularLocation>
        <location evidence="1 12">Cell membrane</location>
        <topology evidence="1 12">Multi-pass membrane protein</topology>
    </subcellularLocation>
</comment>